<evidence type="ECO:0000313" key="1">
    <source>
        <dbReference type="EMBL" id="TWT33845.1"/>
    </source>
</evidence>
<gene>
    <name evidence="1" type="ORF">KOR34_36800</name>
</gene>
<accession>A0A5C5V7U7</accession>
<proteinExistence type="predicted"/>
<evidence type="ECO:0000313" key="2">
    <source>
        <dbReference type="Proteomes" id="UP000316714"/>
    </source>
</evidence>
<dbReference type="AlphaFoldDB" id="A0A5C5V7U7"/>
<protein>
    <submittedName>
        <fullName evidence="1">Uncharacterized protein</fullName>
    </submittedName>
</protein>
<dbReference type="RefSeq" id="WP_146566798.1">
    <property type="nucleotide sequence ID" value="NZ_SIHJ01000002.1"/>
</dbReference>
<dbReference type="Proteomes" id="UP000316714">
    <property type="component" value="Unassembled WGS sequence"/>
</dbReference>
<name>A0A5C5V7U7_9BACT</name>
<comment type="caution">
    <text evidence="1">The sequence shown here is derived from an EMBL/GenBank/DDBJ whole genome shotgun (WGS) entry which is preliminary data.</text>
</comment>
<sequence length="78" mass="9170">MDSKFSESPFFTLTELVKAWTKKEADQETLQNRRRVIRRNTIERGCPHIPLGNETIFVTTSFVQWLLENEDRTAPESE</sequence>
<keyword evidence="2" id="KW-1185">Reference proteome</keyword>
<dbReference type="EMBL" id="SIHJ01000002">
    <property type="protein sequence ID" value="TWT33845.1"/>
    <property type="molecule type" value="Genomic_DNA"/>
</dbReference>
<organism evidence="1 2">
    <name type="scientific">Posidoniimonas corsicana</name>
    <dbReference type="NCBI Taxonomy" id="1938618"/>
    <lineage>
        <taxon>Bacteria</taxon>
        <taxon>Pseudomonadati</taxon>
        <taxon>Planctomycetota</taxon>
        <taxon>Planctomycetia</taxon>
        <taxon>Pirellulales</taxon>
        <taxon>Lacipirellulaceae</taxon>
        <taxon>Posidoniimonas</taxon>
    </lineage>
</organism>
<reference evidence="1 2" key="1">
    <citation type="submission" date="2019-02" db="EMBL/GenBank/DDBJ databases">
        <title>Deep-cultivation of Planctomycetes and their phenomic and genomic characterization uncovers novel biology.</title>
        <authorList>
            <person name="Wiegand S."/>
            <person name="Jogler M."/>
            <person name="Boedeker C."/>
            <person name="Pinto D."/>
            <person name="Vollmers J."/>
            <person name="Rivas-Marin E."/>
            <person name="Kohn T."/>
            <person name="Peeters S.H."/>
            <person name="Heuer A."/>
            <person name="Rast P."/>
            <person name="Oberbeckmann S."/>
            <person name="Bunk B."/>
            <person name="Jeske O."/>
            <person name="Meyerdierks A."/>
            <person name="Storesund J.E."/>
            <person name="Kallscheuer N."/>
            <person name="Luecker S."/>
            <person name="Lage O.M."/>
            <person name="Pohl T."/>
            <person name="Merkel B.J."/>
            <person name="Hornburger P."/>
            <person name="Mueller R.-W."/>
            <person name="Bruemmer F."/>
            <person name="Labrenz M."/>
            <person name="Spormann A.M."/>
            <person name="Op Den Camp H."/>
            <person name="Overmann J."/>
            <person name="Amann R."/>
            <person name="Jetten M.S.M."/>
            <person name="Mascher T."/>
            <person name="Medema M.H."/>
            <person name="Devos D.P."/>
            <person name="Kaster A.-K."/>
            <person name="Ovreas L."/>
            <person name="Rohde M."/>
            <person name="Galperin M.Y."/>
            <person name="Jogler C."/>
        </authorList>
    </citation>
    <scope>NUCLEOTIDE SEQUENCE [LARGE SCALE GENOMIC DNA]</scope>
    <source>
        <strain evidence="1 2">KOR34</strain>
    </source>
</reference>